<dbReference type="EC" id="2.4.1.-" evidence="12"/>
<proteinExistence type="inferred from homology"/>
<keyword evidence="10" id="KW-0472">Membrane</keyword>
<name>A0ABM1EGG2_PRICU</name>
<dbReference type="GeneID" id="106812039"/>
<evidence type="ECO:0000259" key="13">
    <source>
        <dbReference type="Pfam" id="PF00852"/>
    </source>
</evidence>
<evidence type="ECO:0000256" key="7">
    <source>
        <dbReference type="ARBA" id="ARBA00022968"/>
    </source>
</evidence>
<dbReference type="PANTHER" id="PTHR48438">
    <property type="entry name" value="ALPHA-(1,3)-FUCOSYLTRANSFERASE C-RELATED"/>
    <property type="match status" value="1"/>
</dbReference>
<evidence type="ECO:0000256" key="4">
    <source>
        <dbReference type="ARBA" id="ARBA00022676"/>
    </source>
</evidence>
<evidence type="ECO:0000256" key="10">
    <source>
        <dbReference type="ARBA" id="ARBA00023136"/>
    </source>
</evidence>
<dbReference type="PANTHER" id="PTHR48438:SF1">
    <property type="entry name" value="ALPHA-(1,3)-FUCOSYLTRANSFERASE C-RELATED"/>
    <property type="match status" value="1"/>
</dbReference>
<evidence type="ECO:0000256" key="1">
    <source>
        <dbReference type="ARBA" id="ARBA00004447"/>
    </source>
</evidence>
<keyword evidence="15" id="KW-1185">Reference proteome</keyword>
<dbReference type="SUPFAM" id="SSF53756">
    <property type="entry name" value="UDP-Glycosyltransferase/glycogen phosphorylase"/>
    <property type="match status" value="1"/>
</dbReference>
<organism evidence="15 16">
    <name type="scientific">Priapulus caudatus</name>
    <name type="common">Priapulid worm</name>
    <dbReference type="NCBI Taxonomy" id="37621"/>
    <lineage>
        <taxon>Eukaryota</taxon>
        <taxon>Metazoa</taxon>
        <taxon>Ecdysozoa</taxon>
        <taxon>Scalidophora</taxon>
        <taxon>Priapulida</taxon>
        <taxon>Priapulimorpha</taxon>
        <taxon>Priapulimorphida</taxon>
        <taxon>Priapulidae</taxon>
        <taxon>Priapulus</taxon>
    </lineage>
</organism>
<keyword evidence="7" id="KW-0735">Signal-anchor</keyword>
<evidence type="ECO:0000256" key="11">
    <source>
        <dbReference type="ARBA" id="ARBA00023180"/>
    </source>
</evidence>
<keyword evidence="8" id="KW-1133">Transmembrane helix</keyword>
<evidence type="ECO:0000256" key="3">
    <source>
        <dbReference type="ARBA" id="ARBA00008919"/>
    </source>
</evidence>
<accession>A0ABM1EGG2</accession>
<keyword evidence="4 12" id="KW-0328">Glycosyltransferase</keyword>
<protein>
    <recommendedName>
        <fullName evidence="12">Fucosyltransferase</fullName>
        <ecNumber evidence="12">2.4.1.-</ecNumber>
    </recommendedName>
</protein>
<feature type="domain" description="Fucosyltransferase N-terminal" evidence="14">
    <location>
        <begin position="5"/>
        <end position="54"/>
    </location>
</feature>
<dbReference type="Proteomes" id="UP000695022">
    <property type="component" value="Unplaced"/>
</dbReference>
<reference evidence="16" key="1">
    <citation type="submission" date="2025-08" db="UniProtKB">
        <authorList>
            <consortium name="RefSeq"/>
        </authorList>
    </citation>
    <scope>IDENTIFICATION</scope>
</reference>
<comment type="subcellular location">
    <subcellularLocation>
        <location evidence="1 12">Golgi apparatus</location>
        <location evidence="1 12">Golgi stack membrane</location>
        <topology evidence="1 12">Single-pass type II membrane protein</topology>
    </subcellularLocation>
</comment>
<dbReference type="InterPro" id="IPR038577">
    <property type="entry name" value="GT10-like_C_sf"/>
</dbReference>
<evidence type="ECO:0000256" key="9">
    <source>
        <dbReference type="ARBA" id="ARBA00023034"/>
    </source>
</evidence>
<comment type="pathway">
    <text evidence="2">Protein modification; protein glycosylation.</text>
</comment>
<dbReference type="Pfam" id="PF17039">
    <property type="entry name" value="Glyco_tran_10_N"/>
    <property type="match status" value="1"/>
</dbReference>
<dbReference type="InterPro" id="IPR031481">
    <property type="entry name" value="Glyco_tran_10_N"/>
</dbReference>
<evidence type="ECO:0000256" key="2">
    <source>
        <dbReference type="ARBA" id="ARBA00004922"/>
    </source>
</evidence>
<keyword evidence="9 12" id="KW-0333">Golgi apparatus</keyword>
<sequence length="206" mass="23942">MPDSGQRLNFQRWVFFLAESPQNTLKMKDFSQLNSQFNWTVTYRLDSDIVFRYGTIERIPVSQQHVATSWHTPPSATDGRNRNRKRLVAWFVSNCHTASRREEYVREMRKYVPVDVYGKCGDLSCPRASNICDRLLDNSYMFTLAFENSLCRDYVTEKLFLSLKRNSVLVVMGNANYSCIAPPNSYIDVADFASPKDLADYLVYLR</sequence>
<evidence type="ECO:0000256" key="12">
    <source>
        <dbReference type="RuleBase" id="RU003832"/>
    </source>
</evidence>
<evidence type="ECO:0000256" key="6">
    <source>
        <dbReference type="ARBA" id="ARBA00022692"/>
    </source>
</evidence>
<dbReference type="RefSeq" id="XP_014671283.1">
    <property type="nucleotide sequence ID" value="XM_014815797.1"/>
</dbReference>
<evidence type="ECO:0000313" key="16">
    <source>
        <dbReference type="RefSeq" id="XP_014671283.1"/>
    </source>
</evidence>
<dbReference type="Pfam" id="PF00852">
    <property type="entry name" value="Glyco_transf_10"/>
    <property type="match status" value="1"/>
</dbReference>
<comment type="similarity">
    <text evidence="3 12">Belongs to the glycosyltransferase 10 family.</text>
</comment>
<feature type="domain" description="Fucosyltransferase C-terminal" evidence="13">
    <location>
        <begin position="83"/>
        <end position="205"/>
    </location>
</feature>
<evidence type="ECO:0000259" key="14">
    <source>
        <dbReference type="Pfam" id="PF17039"/>
    </source>
</evidence>
<dbReference type="InterPro" id="IPR001503">
    <property type="entry name" value="Glyco_trans_10"/>
</dbReference>
<gene>
    <name evidence="16" type="primary">LOC106812039</name>
</gene>
<evidence type="ECO:0000313" key="15">
    <source>
        <dbReference type="Proteomes" id="UP000695022"/>
    </source>
</evidence>
<keyword evidence="5 12" id="KW-0808">Transferase</keyword>
<keyword evidence="11" id="KW-0325">Glycoprotein</keyword>
<dbReference type="InterPro" id="IPR055270">
    <property type="entry name" value="Glyco_tran_10_C"/>
</dbReference>
<evidence type="ECO:0000256" key="5">
    <source>
        <dbReference type="ARBA" id="ARBA00022679"/>
    </source>
</evidence>
<evidence type="ECO:0000256" key="8">
    <source>
        <dbReference type="ARBA" id="ARBA00022989"/>
    </source>
</evidence>
<dbReference type="Gene3D" id="3.40.50.11660">
    <property type="entry name" value="Glycosyl transferase family 10, C-terminal domain"/>
    <property type="match status" value="1"/>
</dbReference>
<keyword evidence="6 12" id="KW-0812">Transmembrane</keyword>